<dbReference type="Proteomes" id="UP000242519">
    <property type="component" value="Unassembled WGS sequence"/>
</dbReference>
<name>A0A218ZI54_9HELO</name>
<sequence>MPKPIIERDNGALWSFYNRSDRTLVLRGPATPTSSSIAASPAPGVPFPFAPGPSSSDPFAPIVAANNWYDRELYWTQRSKL</sequence>
<gene>
    <name evidence="1" type="ORF">B2J93_8809</name>
</gene>
<comment type="caution">
    <text evidence="1">The sequence shown here is derived from an EMBL/GenBank/DDBJ whole genome shotgun (WGS) entry which is preliminary data.</text>
</comment>
<dbReference type="AlphaFoldDB" id="A0A218ZI54"/>
<reference evidence="1 2" key="1">
    <citation type="submission" date="2017-04" db="EMBL/GenBank/DDBJ databases">
        <title>Draft genome sequence of Marssonina coronaria NL1: causal agent of apple blotch.</title>
        <authorList>
            <person name="Cheng Q."/>
        </authorList>
    </citation>
    <scope>NUCLEOTIDE SEQUENCE [LARGE SCALE GENOMIC DNA]</scope>
    <source>
        <strain evidence="1 2">NL1</strain>
    </source>
</reference>
<organism evidence="1 2">
    <name type="scientific">Diplocarpon coronariae</name>
    <dbReference type="NCBI Taxonomy" id="2795749"/>
    <lineage>
        <taxon>Eukaryota</taxon>
        <taxon>Fungi</taxon>
        <taxon>Dikarya</taxon>
        <taxon>Ascomycota</taxon>
        <taxon>Pezizomycotina</taxon>
        <taxon>Leotiomycetes</taxon>
        <taxon>Helotiales</taxon>
        <taxon>Drepanopezizaceae</taxon>
        <taxon>Diplocarpon</taxon>
    </lineage>
</organism>
<keyword evidence="2" id="KW-1185">Reference proteome</keyword>
<proteinExistence type="predicted"/>
<dbReference type="EMBL" id="MZNU01000018">
    <property type="protein sequence ID" value="OWP07283.1"/>
    <property type="molecule type" value="Genomic_DNA"/>
</dbReference>
<evidence type="ECO:0000313" key="1">
    <source>
        <dbReference type="EMBL" id="OWP07283.1"/>
    </source>
</evidence>
<evidence type="ECO:0000313" key="2">
    <source>
        <dbReference type="Proteomes" id="UP000242519"/>
    </source>
</evidence>
<dbReference type="InParanoid" id="A0A218ZI54"/>
<accession>A0A218ZI54</accession>
<protein>
    <submittedName>
        <fullName evidence="1">Uncharacterized protein</fullName>
    </submittedName>
</protein>